<evidence type="ECO:0000313" key="2">
    <source>
        <dbReference type="EMBL" id="RKO86479.1"/>
    </source>
</evidence>
<feature type="compositionally biased region" description="Polar residues" evidence="1">
    <location>
        <begin position="17"/>
        <end position="35"/>
    </location>
</feature>
<feature type="compositionally biased region" description="Pro residues" evidence="1">
    <location>
        <begin position="147"/>
        <end position="160"/>
    </location>
</feature>
<proteinExistence type="predicted"/>
<dbReference type="AlphaFoldDB" id="A0A4P9W2J9"/>
<protein>
    <submittedName>
        <fullName evidence="2">Uncharacterized protein</fullName>
    </submittedName>
</protein>
<gene>
    <name evidence="2" type="ORF">BDK51DRAFT_18468</name>
</gene>
<sequence length="160" mass="16964">PQNTIPSRSSDSEPKPTLSTPTPSRCDTNPANETKPTGGPFSRNRRSQVAPQEPPAHDPATTNSPTATHPSPSSNQDHAASNPNHKYPTKPFPVQQRPPAPSPSMQTLPTSPRKLFHCASPVPPPAPAHLPLSSNTSDHHNSRPPREPTPSSPPAPPPPS</sequence>
<feature type="non-terminal residue" evidence="2">
    <location>
        <position position="1"/>
    </location>
</feature>
<name>A0A4P9W2J9_9FUNG</name>
<feature type="region of interest" description="Disordered" evidence="1">
    <location>
        <begin position="1"/>
        <end position="160"/>
    </location>
</feature>
<dbReference type="Proteomes" id="UP000269721">
    <property type="component" value="Unassembled WGS sequence"/>
</dbReference>
<evidence type="ECO:0000256" key="1">
    <source>
        <dbReference type="SAM" id="MobiDB-lite"/>
    </source>
</evidence>
<feature type="compositionally biased region" description="Basic and acidic residues" evidence="1">
    <location>
        <begin position="137"/>
        <end position="146"/>
    </location>
</feature>
<reference evidence="3" key="1">
    <citation type="journal article" date="2018" name="Nat. Microbiol.">
        <title>Leveraging single-cell genomics to expand the fungal tree of life.</title>
        <authorList>
            <person name="Ahrendt S.R."/>
            <person name="Quandt C.A."/>
            <person name="Ciobanu D."/>
            <person name="Clum A."/>
            <person name="Salamov A."/>
            <person name="Andreopoulos B."/>
            <person name="Cheng J.F."/>
            <person name="Woyke T."/>
            <person name="Pelin A."/>
            <person name="Henrissat B."/>
            <person name="Reynolds N.K."/>
            <person name="Benny G.L."/>
            <person name="Smith M.E."/>
            <person name="James T.Y."/>
            <person name="Grigoriev I.V."/>
        </authorList>
    </citation>
    <scope>NUCLEOTIDE SEQUENCE [LARGE SCALE GENOMIC DNA]</scope>
</reference>
<accession>A0A4P9W2J9</accession>
<feature type="compositionally biased region" description="Polar residues" evidence="1">
    <location>
        <begin position="60"/>
        <end position="84"/>
    </location>
</feature>
<organism evidence="2 3">
    <name type="scientific">Blyttiomyces helicus</name>
    <dbReference type="NCBI Taxonomy" id="388810"/>
    <lineage>
        <taxon>Eukaryota</taxon>
        <taxon>Fungi</taxon>
        <taxon>Fungi incertae sedis</taxon>
        <taxon>Chytridiomycota</taxon>
        <taxon>Chytridiomycota incertae sedis</taxon>
        <taxon>Chytridiomycetes</taxon>
        <taxon>Chytridiomycetes incertae sedis</taxon>
        <taxon>Blyttiomyces</taxon>
    </lineage>
</organism>
<evidence type="ECO:0000313" key="3">
    <source>
        <dbReference type="Proteomes" id="UP000269721"/>
    </source>
</evidence>
<keyword evidence="3" id="KW-1185">Reference proteome</keyword>
<dbReference type="EMBL" id="KZ998159">
    <property type="protein sequence ID" value="RKO86479.1"/>
    <property type="molecule type" value="Genomic_DNA"/>
</dbReference>